<feature type="non-terminal residue" evidence="3">
    <location>
        <position position="1"/>
    </location>
</feature>
<dbReference type="GO" id="GO:0050660">
    <property type="term" value="F:flavin adenine dinucleotide binding"/>
    <property type="evidence" value="ECO:0007669"/>
    <property type="project" value="InterPro"/>
</dbReference>
<dbReference type="Pfam" id="PF00732">
    <property type="entry name" value="GMC_oxred_N"/>
    <property type="match status" value="1"/>
</dbReference>
<dbReference type="AlphaFoldDB" id="A0A0T6B398"/>
<dbReference type="SUPFAM" id="SSF51905">
    <property type="entry name" value="FAD/NAD(P)-binding domain"/>
    <property type="match status" value="1"/>
</dbReference>
<organism evidence="3 4">
    <name type="scientific">Oryctes borbonicus</name>
    <dbReference type="NCBI Taxonomy" id="1629725"/>
    <lineage>
        <taxon>Eukaryota</taxon>
        <taxon>Metazoa</taxon>
        <taxon>Ecdysozoa</taxon>
        <taxon>Arthropoda</taxon>
        <taxon>Hexapoda</taxon>
        <taxon>Insecta</taxon>
        <taxon>Pterygota</taxon>
        <taxon>Neoptera</taxon>
        <taxon>Endopterygota</taxon>
        <taxon>Coleoptera</taxon>
        <taxon>Polyphaga</taxon>
        <taxon>Scarabaeiformia</taxon>
        <taxon>Scarabaeidae</taxon>
        <taxon>Dynastinae</taxon>
        <taxon>Oryctes</taxon>
    </lineage>
</organism>
<sequence>VKSDYVEEFDFIIIGSGPAGSVIANRLTENPRWSVLLLEVGDVPTNLTDIVAMANSFQMTDYNWRFVMEPQENAGLGLVDRLMNWPRGKVLGGSSTINACVHIRGNRKNFDRWAEAGITGWSFADVLPYFKKSEDFLVEIRDPGYHRQGGLLGVQDVPFRSDSSKAFVDSMLKFGYDYVDYNGGQQIGVSFVHGTLRNGRRSGAFNSFLLPFSYRQNLRIYTGARATKILIDPRTKRAYGVKYDKGDEYHI</sequence>
<feature type="domain" description="Glucose-methanol-choline oxidoreductase N-terminal" evidence="2">
    <location>
        <begin position="9"/>
        <end position="248"/>
    </location>
</feature>
<dbReference type="OrthoDB" id="269227at2759"/>
<dbReference type="Gene3D" id="3.50.50.60">
    <property type="entry name" value="FAD/NAD(P)-binding domain"/>
    <property type="match status" value="2"/>
</dbReference>
<evidence type="ECO:0000256" key="1">
    <source>
        <dbReference type="ARBA" id="ARBA00010790"/>
    </source>
</evidence>
<dbReference type="InterPro" id="IPR000172">
    <property type="entry name" value="GMC_OxRdtase_N"/>
</dbReference>
<dbReference type="EMBL" id="LJIG01016098">
    <property type="protein sequence ID" value="KRT81621.1"/>
    <property type="molecule type" value="Genomic_DNA"/>
</dbReference>
<keyword evidence="4" id="KW-1185">Reference proteome</keyword>
<dbReference type="Proteomes" id="UP000051574">
    <property type="component" value="Unassembled WGS sequence"/>
</dbReference>
<proteinExistence type="inferred from homology"/>
<accession>A0A0T6B398</accession>
<gene>
    <name evidence="3" type="ORF">AMK59_5817</name>
</gene>
<dbReference type="InterPro" id="IPR012132">
    <property type="entry name" value="GMC_OxRdtase"/>
</dbReference>
<feature type="non-terminal residue" evidence="3">
    <location>
        <position position="251"/>
    </location>
</feature>
<comment type="caution">
    <text evidence="3">The sequence shown here is derived from an EMBL/GenBank/DDBJ whole genome shotgun (WGS) entry which is preliminary data.</text>
</comment>
<dbReference type="PANTHER" id="PTHR11552:SF208">
    <property type="entry name" value="RE36204P-RELATED"/>
    <property type="match status" value="1"/>
</dbReference>
<evidence type="ECO:0000259" key="2">
    <source>
        <dbReference type="Pfam" id="PF00732"/>
    </source>
</evidence>
<dbReference type="PANTHER" id="PTHR11552">
    <property type="entry name" value="GLUCOSE-METHANOL-CHOLINE GMC OXIDOREDUCTASE"/>
    <property type="match status" value="1"/>
</dbReference>
<reference evidence="3 4" key="1">
    <citation type="submission" date="2015-09" db="EMBL/GenBank/DDBJ databases">
        <title>Draft genome of the scarab beetle Oryctes borbonicus.</title>
        <authorList>
            <person name="Meyer J.M."/>
            <person name="Markov G.V."/>
            <person name="Baskaran P."/>
            <person name="Herrmann M."/>
            <person name="Sommer R.J."/>
            <person name="Roedelsperger C."/>
        </authorList>
    </citation>
    <scope>NUCLEOTIDE SEQUENCE [LARGE SCALE GENOMIC DNA]</scope>
    <source>
        <strain evidence="3">OB123</strain>
        <tissue evidence="3">Whole animal</tissue>
    </source>
</reference>
<evidence type="ECO:0000313" key="4">
    <source>
        <dbReference type="Proteomes" id="UP000051574"/>
    </source>
</evidence>
<name>A0A0T6B398_9SCAR</name>
<evidence type="ECO:0000313" key="3">
    <source>
        <dbReference type="EMBL" id="KRT81621.1"/>
    </source>
</evidence>
<comment type="similarity">
    <text evidence="1">Belongs to the GMC oxidoreductase family.</text>
</comment>
<protein>
    <submittedName>
        <fullName evidence="3">FAD dependent oxidoreductase</fullName>
    </submittedName>
</protein>
<dbReference type="GO" id="GO:0016614">
    <property type="term" value="F:oxidoreductase activity, acting on CH-OH group of donors"/>
    <property type="evidence" value="ECO:0007669"/>
    <property type="project" value="InterPro"/>
</dbReference>
<dbReference type="InterPro" id="IPR036188">
    <property type="entry name" value="FAD/NAD-bd_sf"/>
</dbReference>